<name>A0A371AVG2_9FIRM</name>
<dbReference type="PANTHER" id="PTHR46438">
    <property type="entry name" value="ALPHA/BETA-HYDROLASES SUPERFAMILY PROTEIN"/>
    <property type="match status" value="1"/>
</dbReference>
<reference evidence="2 3" key="1">
    <citation type="submission" date="2018-07" db="EMBL/GenBank/DDBJ databases">
        <title>Anaerosacharophilus polymeroproducens gen. nov. sp. nov., an anaerobic bacterium isolated from salt field.</title>
        <authorList>
            <person name="Kim W."/>
            <person name="Yang S.-H."/>
            <person name="Oh J."/>
            <person name="Lee J.-H."/>
            <person name="Kwon K.K."/>
        </authorList>
    </citation>
    <scope>NUCLEOTIDE SEQUENCE [LARGE SCALE GENOMIC DNA]</scope>
    <source>
        <strain evidence="2 3">MCWD5</strain>
    </source>
</reference>
<feature type="signal peptide" evidence="1">
    <location>
        <begin position="1"/>
        <end position="21"/>
    </location>
</feature>
<dbReference type="Gene3D" id="3.40.50.1820">
    <property type="entry name" value="alpha/beta hydrolase"/>
    <property type="match status" value="1"/>
</dbReference>
<dbReference type="AlphaFoldDB" id="A0A371AVG2"/>
<protein>
    <submittedName>
        <fullName evidence="2">Alpha/beta hydrolase</fullName>
    </submittedName>
</protein>
<dbReference type="OrthoDB" id="9808398at2"/>
<evidence type="ECO:0000313" key="3">
    <source>
        <dbReference type="Proteomes" id="UP000255036"/>
    </source>
</evidence>
<comment type="caution">
    <text evidence="2">The sequence shown here is derived from an EMBL/GenBank/DDBJ whole genome shotgun (WGS) entry which is preliminary data.</text>
</comment>
<proteinExistence type="predicted"/>
<keyword evidence="1" id="KW-0732">Signal</keyword>
<evidence type="ECO:0000256" key="1">
    <source>
        <dbReference type="SAM" id="SignalP"/>
    </source>
</evidence>
<organism evidence="2 3">
    <name type="scientific">Anaerosacchariphilus polymeriproducens</name>
    <dbReference type="NCBI Taxonomy" id="1812858"/>
    <lineage>
        <taxon>Bacteria</taxon>
        <taxon>Bacillati</taxon>
        <taxon>Bacillota</taxon>
        <taxon>Clostridia</taxon>
        <taxon>Lachnospirales</taxon>
        <taxon>Lachnospiraceae</taxon>
        <taxon>Anaerosacchariphilus</taxon>
    </lineage>
</organism>
<accession>A0A371AVG2</accession>
<dbReference type="InterPro" id="IPR029058">
    <property type="entry name" value="AB_hydrolase_fold"/>
</dbReference>
<dbReference type="SUPFAM" id="SSF53474">
    <property type="entry name" value="alpha/beta-Hydrolases"/>
    <property type="match status" value="1"/>
</dbReference>
<keyword evidence="3" id="KW-1185">Reference proteome</keyword>
<feature type="chain" id="PRO_5039552674" evidence="1">
    <location>
        <begin position="22"/>
        <end position="315"/>
    </location>
</feature>
<dbReference type="Proteomes" id="UP000255036">
    <property type="component" value="Unassembled WGS sequence"/>
</dbReference>
<evidence type="ECO:0000313" key="2">
    <source>
        <dbReference type="EMBL" id="RDU23553.1"/>
    </source>
</evidence>
<dbReference type="RefSeq" id="WP_115481842.1">
    <property type="nucleotide sequence ID" value="NZ_QRCT01000023.1"/>
</dbReference>
<keyword evidence="2" id="KW-0378">Hydrolase</keyword>
<dbReference type="PANTHER" id="PTHR46438:SF2">
    <property type="entry name" value="ALPHA_BETA-HYDROLASES SUPERFAMILY PROTEIN"/>
    <property type="match status" value="1"/>
</dbReference>
<gene>
    <name evidence="2" type="ORF">DWV06_08935</name>
</gene>
<dbReference type="EMBL" id="QRCT01000023">
    <property type="protein sequence ID" value="RDU23553.1"/>
    <property type="molecule type" value="Genomic_DNA"/>
</dbReference>
<dbReference type="GO" id="GO:0016787">
    <property type="term" value="F:hydrolase activity"/>
    <property type="evidence" value="ECO:0007669"/>
    <property type="project" value="UniProtKB-KW"/>
</dbReference>
<sequence>MKNKFKTFFLLSSLTTLSMYAINKIITSLANSKNNLTLNGGKFFEWRFGNIYYTKQGKGKPILLIHDLFVGSSSFEWEKIIKSLSKSNTVYTIDLLGCGLSEKPNITYTNYVYVQLINDFIKNIINQKTDIIVTGESSSFVIMGCHLDKDLYNKIMIINPSNIGQLKTVPTKKTKALKLLIDIPIIGTLIYNMIFSKKNMRDLFIYEYYFKNHLVSNKYVNAYYSGAHIGNGKAKYLFSSMKGKYTNANIIHALKAINHSIFIISSLNSNHSTSIVEEYIHYNPAIEYAYINQAKYLPQLEVPNIILEYIKMFFN</sequence>